<proteinExistence type="predicted"/>
<dbReference type="AlphaFoldDB" id="K2I7G0"/>
<dbReference type="STRING" id="1231392.OCGS_0985"/>
<protein>
    <submittedName>
        <fullName evidence="1">Uncharacterized protein</fullName>
    </submittedName>
</protein>
<evidence type="ECO:0000313" key="2">
    <source>
        <dbReference type="Proteomes" id="UP000006765"/>
    </source>
</evidence>
<comment type="caution">
    <text evidence="1">The sequence shown here is derived from an EMBL/GenBank/DDBJ whole genome shotgun (WGS) entry which is preliminary data.</text>
</comment>
<keyword evidence="2" id="KW-1185">Reference proteome</keyword>
<gene>
    <name evidence="1" type="ORF">OCGS_0985</name>
</gene>
<dbReference type="EMBL" id="AMGO01000012">
    <property type="protein sequence ID" value="EKE44950.1"/>
    <property type="molecule type" value="Genomic_DNA"/>
</dbReference>
<dbReference type="Proteomes" id="UP000006765">
    <property type="component" value="Unassembled WGS sequence"/>
</dbReference>
<reference evidence="1 2" key="1">
    <citation type="journal article" date="2012" name="J. Bacteriol.">
        <title>Draft Genome Sequence of Oceaniovalibus guishaninsula JLT2003T.</title>
        <authorList>
            <person name="Tang K."/>
            <person name="Liu K."/>
            <person name="Jiao N."/>
        </authorList>
    </citation>
    <scope>NUCLEOTIDE SEQUENCE [LARGE SCALE GENOMIC DNA]</scope>
    <source>
        <strain evidence="1 2">JLT2003</strain>
    </source>
</reference>
<accession>K2I7G0</accession>
<evidence type="ECO:0000313" key="1">
    <source>
        <dbReference type="EMBL" id="EKE44950.1"/>
    </source>
</evidence>
<name>K2I7G0_9RHOB</name>
<organism evidence="1 2">
    <name type="scientific">Oceaniovalibus guishaninsula JLT2003</name>
    <dbReference type="NCBI Taxonomy" id="1231392"/>
    <lineage>
        <taxon>Bacteria</taxon>
        <taxon>Pseudomonadati</taxon>
        <taxon>Pseudomonadota</taxon>
        <taxon>Alphaproteobacteria</taxon>
        <taxon>Rhodobacterales</taxon>
        <taxon>Roseobacteraceae</taxon>
        <taxon>Oceaniovalibus</taxon>
    </lineage>
</organism>
<sequence>MPQLEPAAHPLAQASAIRRAMTGMSIGTAIGFGHIHILSRRLVTMTTPP</sequence>